<protein>
    <submittedName>
        <fullName evidence="2">Uncharacterized protein</fullName>
    </submittedName>
</protein>
<dbReference type="OMA" id="RGWSETM"/>
<proteinExistence type="predicted"/>
<sequence>MGRKSSGPRRRSLRAVRVEDLSPAAPQPEEEEPVDVKVPVGFVGETSDTVFSVRKLLPAPSVLVTVTLPKPLGIVFEESRIRKRVVVADLIPGGNAEQAARVVQMFGTVRTSGRDGASARTGAAVQKGDVLRGLTTTQCIVDLFGVRAPRRASVYFDTKNRRWGEIMGAFGAVKVSDGEITLVLERKLERDQAPR</sequence>
<gene>
    <name evidence="2" type="ORF">KFL_001590160</name>
</gene>
<evidence type="ECO:0000313" key="3">
    <source>
        <dbReference type="Proteomes" id="UP000054558"/>
    </source>
</evidence>
<feature type="region of interest" description="Disordered" evidence="1">
    <location>
        <begin position="1"/>
        <end position="34"/>
    </location>
</feature>
<name>A0A1Y1I6L1_KLENI</name>
<evidence type="ECO:0000313" key="2">
    <source>
        <dbReference type="EMBL" id="GAQ83728.1"/>
    </source>
</evidence>
<accession>A0A1Y1I6L1</accession>
<keyword evidence="3" id="KW-1185">Reference proteome</keyword>
<dbReference type="EMBL" id="DF237108">
    <property type="protein sequence ID" value="GAQ83728.1"/>
    <property type="molecule type" value="Genomic_DNA"/>
</dbReference>
<dbReference type="AlphaFoldDB" id="A0A1Y1I6L1"/>
<evidence type="ECO:0000256" key="1">
    <source>
        <dbReference type="SAM" id="MobiDB-lite"/>
    </source>
</evidence>
<feature type="compositionally biased region" description="Basic residues" evidence="1">
    <location>
        <begin position="1"/>
        <end position="14"/>
    </location>
</feature>
<dbReference type="OrthoDB" id="1912722at2759"/>
<dbReference type="Proteomes" id="UP000054558">
    <property type="component" value="Unassembled WGS sequence"/>
</dbReference>
<reference evidence="2 3" key="1">
    <citation type="journal article" date="2014" name="Nat. Commun.">
        <title>Klebsormidium flaccidum genome reveals primary factors for plant terrestrial adaptation.</title>
        <authorList>
            <person name="Hori K."/>
            <person name="Maruyama F."/>
            <person name="Fujisawa T."/>
            <person name="Togashi T."/>
            <person name="Yamamoto N."/>
            <person name="Seo M."/>
            <person name="Sato S."/>
            <person name="Yamada T."/>
            <person name="Mori H."/>
            <person name="Tajima N."/>
            <person name="Moriyama T."/>
            <person name="Ikeuchi M."/>
            <person name="Watanabe M."/>
            <person name="Wada H."/>
            <person name="Kobayashi K."/>
            <person name="Saito M."/>
            <person name="Masuda T."/>
            <person name="Sasaki-Sekimoto Y."/>
            <person name="Mashiguchi K."/>
            <person name="Awai K."/>
            <person name="Shimojima M."/>
            <person name="Masuda S."/>
            <person name="Iwai M."/>
            <person name="Nobusawa T."/>
            <person name="Narise T."/>
            <person name="Kondo S."/>
            <person name="Saito H."/>
            <person name="Sato R."/>
            <person name="Murakawa M."/>
            <person name="Ihara Y."/>
            <person name="Oshima-Yamada Y."/>
            <person name="Ohtaka K."/>
            <person name="Satoh M."/>
            <person name="Sonobe K."/>
            <person name="Ishii M."/>
            <person name="Ohtani R."/>
            <person name="Kanamori-Sato M."/>
            <person name="Honoki R."/>
            <person name="Miyazaki D."/>
            <person name="Mochizuki H."/>
            <person name="Umetsu J."/>
            <person name="Higashi K."/>
            <person name="Shibata D."/>
            <person name="Kamiya Y."/>
            <person name="Sato N."/>
            <person name="Nakamura Y."/>
            <person name="Tabata S."/>
            <person name="Ida S."/>
            <person name="Kurokawa K."/>
            <person name="Ohta H."/>
        </authorList>
    </citation>
    <scope>NUCLEOTIDE SEQUENCE [LARGE SCALE GENOMIC DNA]</scope>
    <source>
        <strain evidence="2 3">NIES-2285</strain>
    </source>
</reference>
<organism evidence="2 3">
    <name type="scientific">Klebsormidium nitens</name>
    <name type="common">Green alga</name>
    <name type="synonym">Ulothrix nitens</name>
    <dbReference type="NCBI Taxonomy" id="105231"/>
    <lineage>
        <taxon>Eukaryota</taxon>
        <taxon>Viridiplantae</taxon>
        <taxon>Streptophyta</taxon>
        <taxon>Klebsormidiophyceae</taxon>
        <taxon>Klebsormidiales</taxon>
        <taxon>Klebsormidiaceae</taxon>
        <taxon>Klebsormidium</taxon>
    </lineage>
</organism>